<dbReference type="PANTHER" id="PTHR31562">
    <property type="entry name" value="PROTEIN CBG18972"/>
    <property type="match status" value="1"/>
</dbReference>
<dbReference type="EMBL" id="CANHGI010000005">
    <property type="protein sequence ID" value="CAI5452206.1"/>
    <property type="molecule type" value="Genomic_DNA"/>
</dbReference>
<dbReference type="InterPro" id="IPR029044">
    <property type="entry name" value="Nucleotide-diphossugar_trans"/>
</dbReference>
<comment type="caution">
    <text evidence="1">The sequence shown here is derived from an EMBL/GenBank/DDBJ whole genome shotgun (WGS) entry which is preliminary data.</text>
</comment>
<dbReference type="OrthoDB" id="407658at2759"/>
<dbReference type="Pfam" id="PF03314">
    <property type="entry name" value="DUF273"/>
    <property type="match status" value="1"/>
</dbReference>
<dbReference type="Gene3D" id="3.90.550.10">
    <property type="entry name" value="Spore Coat Polysaccharide Biosynthesis Protein SpsA, Chain A"/>
    <property type="match status" value="1"/>
</dbReference>
<protein>
    <submittedName>
        <fullName evidence="1">Uncharacterized protein</fullName>
    </submittedName>
</protein>
<gene>
    <name evidence="1" type="ORF">CAMP_LOCUS14843</name>
</gene>
<sequence length="308" mass="35744">MKIAIVVVLTKDTSVNDYKIAIDSLICYSKIQEYSFILAKDSDYPCPHNDKFFRRHCVIAHILPEFDVVVFVDADIGVVNPNRRIEEFLEDGIDVAFYDRFFNVEIMAGSYIARNTTYAYELIKGFADYEYKLPNSFHGTDNGAIHMYLAQHLFPYAKIELKNCQKIWNNSKNFADVFIYESCIRTMLGASTNFGKIKIFRKAEGWVRDAWLTGGMWSQNDFMLHGWKTKQLKNIPKNGISSSRMNYNQWYSPFSGQFDISKCSPSNLTWIYNSEFVGNPENLRESLNEYQKVVAKEIIENGYKKINI</sequence>
<keyword evidence="2" id="KW-1185">Reference proteome</keyword>
<reference evidence="1" key="1">
    <citation type="submission" date="2022-11" db="EMBL/GenBank/DDBJ databases">
        <authorList>
            <person name="Kikuchi T."/>
        </authorList>
    </citation>
    <scope>NUCLEOTIDE SEQUENCE</scope>
    <source>
        <strain evidence="1">PS1010</strain>
    </source>
</reference>
<name>A0A9P1IWV7_9PELO</name>
<accession>A0A9P1IWV7</accession>
<dbReference type="Proteomes" id="UP001152747">
    <property type="component" value="Unassembled WGS sequence"/>
</dbReference>
<dbReference type="InterPro" id="IPR004988">
    <property type="entry name" value="DUF273"/>
</dbReference>
<proteinExistence type="predicted"/>
<organism evidence="1 2">
    <name type="scientific">Caenorhabditis angaria</name>
    <dbReference type="NCBI Taxonomy" id="860376"/>
    <lineage>
        <taxon>Eukaryota</taxon>
        <taxon>Metazoa</taxon>
        <taxon>Ecdysozoa</taxon>
        <taxon>Nematoda</taxon>
        <taxon>Chromadorea</taxon>
        <taxon>Rhabditida</taxon>
        <taxon>Rhabditina</taxon>
        <taxon>Rhabditomorpha</taxon>
        <taxon>Rhabditoidea</taxon>
        <taxon>Rhabditidae</taxon>
        <taxon>Peloderinae</taxon>
        <taxon>Caenorhabditis</taxon>
    </lineage>
</organism>
<dbReference type="AlphaFoldDB" id="A0A9P1IWV7"/>
<evidence type="ECO:0000313" key="2">
    <source>
        <dbReference type="Proteomes" id="UP001152747"/>
    </source>
</evidence>
<evidence type="ECO:0000313" key="1">
    <source>
        <dbReference type="EMBL" id="CAI5452206.1"/>
    </source>
</evidence>
<dbReference type="PANTHER" id="PTHR31562:SF13">
    <property type="entry name" value="NUCLEOTID_TRANS DOMAIN-CONTAINING PROTEIN-RELATED"/>
    <property type="match status" value="1"/>
</dbReference>